<comment type="caution">
    <text evidence="2">The sequence shown here is derived from an EMBL/GenBank/DDBJ whole genome shotgun (WGS) entry which is preliminary data.</text>
</comment>
<sequence>MKRYLLFFSGFVTALILSRFNLLLWQEAIVVIGIALTFYLVEKFILGKKT</sequence>
<keyword evidence="1" id="KW-0472">Membrane</keyword>
<feature type="transmembrane region" description="Helical" evidence="1">
    <location>
        <begin position="28"/>
        <end position="46"/>
    </location>
</feature>
<dbReference type="EMBL" id="BSOT01000006">
    <property type="protein sequence ID" value="GLR71470.1"/>
    <property type="molecule type" value="Genomic_DNA"/>
</dbReference>
<evidence type="ECO:0000256" key="1">
    <source>
        <dbReference type="SAM" id="Phobius"/>
    </source>
</evidence>
<dbReference type="RefSeq" id="WP_284217828.1">
    <property type="nucleotide sequence ID" value="NZ_BSOT01000006.1"/>
</dbReference>
<reference evidence="2" key="1">
    <citation type="journal article" date="2014" name="Int. J. Syst. Evol. Microbiol.">
        <title>Complete genome sequence of Corynebacterium casei LMG S-19264T (=DSM 44701T), isolated from a smear-ripened cheese.</title>
        <authorList>
            <consortium name="US DOE Joint Genome Institute (JGI-PGF)"/>
            <person name="Walter F."/>
            <person name="Albersmeier A."/>
            <person name="Kalinowski J."/>
            <person name="Ruckert C."/>
        </authorList>
    </citation>
    <scope>NUCLEOTIDE SEQUENCE</scope>
    <source>
        <strain evidence="2">NBRC 110023</strain>
    </source>
</reference>
<evidence type="ECO:0000313" key="2">
    <source>
        <dbReference type="EMBL" id="GLR71470.1"/>
    </source>
</evidence>
<accession>A0AA37T504</accession>
<gene>
    <name evidence="2" type="ORF">GCM10007852_23780</name>
</gene>
<keyword evidence="3" id="KW-1185">Reference proteome</keyword>
<protein>
    <submittedName>
        <fullName evidence="2">Uncharacterized protein</fullName>
    </submittedName>
</protein>
<dbReference type="AlphaFoldDB" id="A0AA37T504"/>
<keyword evidence="1" id="KW-0812">Transmembrane</keyword>
<proteinExistence type="predicted"/>
<keyword evidence="1" id="KW-1133">Transmembrane helix</keyword>
<reference evidence="2" key="2">
    <citation type="submission" date="2023-01" db="EMBL/GenBank/DDBJ databases">
        <title>Draft genome sequence of Agaribacter marinus strain NBRC 110023.</title>
        <authorList>
            <person name="Sun Q."/>
            <person name="Mori K."/>
        </authorList>
    </citation>
    <scope>NUCLEOTIDE SEQUENCE</scope>
    <source>
        <strain evidence="2">NBRC 110023</strain>
    </source>
</reference>
<dbReference type="Proteomes" id="UP001156601">
    <property type="component" value="Unassembled WGS sequence"/>
</dbReference>
<evidence type="ECO:0000313" key="3">
    <source>
        <dbReference type="Proteomes" id="UP001156601"/>
    </source>
</evidence>
<name>A0AA37T504_9ALTE</name>
<organism evidence="2 3">
    <name type="scientific">Agaribacter marinus</name>
    <dbReference type="NCBI Taxonomy" id="1431249"/>
    <lineage>
        <taxon>Bacteria</taxon>
        <taxon>Pseudomonadati</taxon>
        <taxon>Pseudomonadota</taxon>
        <taxon>Gammaproteobacteria</taxon>
        <taxon>Alteromonadales</taxon>
        <taxon>Alteromonadaceae</taxon>
        <taxon>Agaribacter</taxon>
    </lineage>
</organism>